<comment type="caution">
    <text evidence="1">The sequence shown here is derived from an EMBL/GenBank/DDBJ whole genome shotgun (WGS) entry which is preliminary data.</text>
</comment>
<protein>
    <submittedName>
        <fullName evidence="1">Uncharacterized protein</fullName>
    </submittedName>
</protein>
<keyword evidence="2" id="KW-1185">Reference proteome</keyword>
<reference evidence="1 2" key="1">
    <citation type="submission" date="2024-01" db="EMBL/GenBank/DDBJ databases">
        <title>Genome assemblies of Stephania.</title>
        <authorList>
            <person name="Yang L."/>
        </authorList>
    </citation>
    <scope>NUCLEOTIDE SEQUENCE [LARGE SCALE GENOMIC DNA]</scope>
    <source>
        <strain evidence="1">YNDBR</strain>
        <tissue evidence="1">Leaf</tissue>
    </source>
</reference>
<name>A0AAP0HLK1_9MAGN</name>
<accession>A0AAP0HLK1</accession>
<dbReference type="EMBL" id="JBBNAF010000013">
    <property type="protein sequence ID" value="KAK9087255.1"/>
    <property type="molecule type" value="Genomic_DNA"/>
</dbReference>
<evidence type="ECO:0000313" key="2">
    <source>
        <dbReference type="Proteomes" id="UP001420932"/>
    </source>
</evidence>
<evidence type="ECO:0000313" key="1">
    <source>
        <dbReference type="EMBL" id="KAK9087255.1"/>
    </source>
</evidence>
<dbReference type="Proteomes" id="UP001420932">
    <property type="component" value="Unassembled WGS sequence"/>
</dbReference>
<proteinExistence type="predicted"/>
<organism evidence="1 2">
    <name type="scientific">Stephania yunnanensis</name>
    <dbReference type="NCBI Taxonomy" id="152371"/>
    <lineage>
        <taxon>Eukaryota</taxon>
        <taxon>Viridiplantae</taxon>
        <taxon>Streptophyta</taxon>
        <taxon>Embryophyta</taxon>
        <taxon>Tracheophyta</taxon>
        <taxon>Spermatophyta</taxon>
        <taxon>Magnoliopsida</taxon>
        <taxon>Ranunculales</taxon>
        <taxon>Menispermaceae</taxon>
        <taxon>Menispermoideae</taxon>
        <taxon>Cissampelideae</taxon>
        <taxon>Stephania</taxon>
    </lineage>
</organism>
<sequence length="102" mass="11810">MEEEEGLGEKMNSSLGLLKEGEAQPRLRRWQLRPLWFMLLKKLLLSLQPFKLSRLTYVVCPRVEPFVVVLIQTDPAVVSGMSWEERQEELGTIILTTKLNNL</sequence>
<gene>
    <name evidence="1" type="ORF">Syun_029649</name>
</gene>
<dbReference type="AlphaFoldDB" id="A0AAP0HLK1"/>